<feature type="transmembrane region" description="Helical" evidence="1">
    <location>
        <begin position="12"/>
        <end position="34"/>
    </location>
</feature>
<feature type="transmembrane region" description="Helical" evidence="1">
    <location>
        <begin position="60"/>
        <end position="80"/>
    </location>
</feature>
<reference evidence="2 3" key="1">
    <citation type="submission" date="2020-08" db="EMBL/GenBank/DDBJ databases">
        <title>Genomic Encyclopedia of Type Strains, Phase III (KMG-III): the genomes of soil and plant-associated and newly described type strains.</title>
        <authorList>
            <person name="Whitman W."/>
        </authorList>
    </citation>
    <scope>NUCLEOTIDE SEQUENCE [LARGE SCALE GENOMIC DNA]</scope>
    <source>
        <strain evidence="2 3">CECT 5831</strain>
    </source>
</reference>
<organism evidence="2 3">
    <name type="scientific">Paenibacillus rhizosphaerae</name>
    <dbReference type="NCBI Taxonomy" id="297318"/>
    <lineage>
        <taxon>Bacteria</taxon>
        <taxon>Bacillati</taxon>
        <taxon>Bacillota</taxon>
        <taxon>Bacilli</taxon>
        <taxon>Bacillales</taxon>
        <taxon>Paenibacillaceae</taxon>
        <taxon>Paenibacillus</taxon>
    </lineage>
</organism>
<feature type="transmembrane region" description="Helical" evidence="1">
    <location>
        <begin position="92"/>
        <end position="114"/>
    </location>
</feature>
<evidence type="ECO:0000313" key="3">
    <source>
        <dbReference type="Proteomes" id="UP000517523"/>
    </source>
</evidence>
<dbReference type="RefSeq" id="WP_183582651.1">
    <property type="nucleotide sequence ID" value="NZ_JACHXJ010000002.1"/>
</dbReference>
<dbReference type="EMBL" id="JACHXJ010000002">
    <property type="protein sequence ID" value="MBB3128483.1"/>
    <property type="molecule type" value="Genomic_DNA"/>
</dbReference>
<name>A0A839TPQ0_9BACL</name>
<keyword evidence="1" id="KW-0472">Membrane</keyword>
<dbReference type="AlphaFoldDB" id="A0A839TPQ0"/>
<protein>
    <recommendedName>
        <fullName evidence="4">DUF2569 domain-containing protein</fullName>
    </recommendedName>
</protein>
<sequence>MNPFYEEKEKRTAAGLVSFGFTTVLSLLGLYNWMELRTLIVTMLAVLKVDPYAWQGIDNMTFLMAGIGWLAYVFYSQFYLRKQALAKRVLPAAALLLACHLWLLVLCRGIPALFGVIGQSHALAMTLEGAMAFLLTLYVLSSRRNHRVAGLNRDQRG</sequence>
<keyword evidence="1" id="KW-0812">Transmembrane</keyword>
<evidence type="ECO:0000256" key="1">
    <source>
        <dbReference type="SAM" id="Phobius"/>
    </source>
</evidence>
<evidence type="ECO:0000313" key="2">
    <source>
        <dbReference type="EMBL" id="MBB3128483.1"/>
    </source>
</evidence>
<dbReference type="Proteomes" id="UP000517523">
    <property type="component" value="Unassembled WGS sequence"/>
</dbReference>
<evidence type="ECO:0008006" key="4">
    <source>
        <dbReference type="Google" id="ProtNLM"/>
    </source>
</evidence>
<gene>
    <name evidence="2" type="ORF">FHS19_003137</name>
</gene>
<comment type="caution">
    <text evidence="2">The sequence shown here is derived from an EMBL/GenBank/DDBJ whole genome shotgun (WGS) entry which is preliminary data.</text>
</comment>
<proteinExistence type="predicted"/>
<feature type="transmembrane region" description="Helical" evidence="1">
    <location>
        <begin position="120"/>
        <end position="140"/>
    </location>
</feature>
<keyword evidence="1" id="KW-1133">Transmembrane helix</keyword>
<accession>A0A839TPQ0</accession>